<dbReference type="GeneID" id="40327633"/>
<keyword evidence="6 11" id="KW-0547">Nucleotide-binding</keyword>
<dbReference type="PROSITE" id="PS50846">
    <property type="entry name" value="HMA_2"/>
    <property type="match status" value="1"/>
</dbReference>
<dbReference type="InterPro" id="IPR017969">
    <property type="entry name" value="Heavy-metal-associated_CS"/>
</dbReference>
<dbReference type="GO" id="GO:0055070">
    <property type="term" value="P:copper ion homeostasis"/>
    <property type="evidence" value="ECO:0007669"/>
    <property type="project" value="TreeGrafter"/>
</dbReference>
<feature type="transmembrane region" description="Helical" evidence="11">
    <location>
        <begin position="522"/>
        <end position="544"/>
    </location>
</feature>
<keyword evidence="3" id="KW-1003">Cell membrane</keyword>
<dbReference type="EC" id="3.6.3.4" evidence="13"/>
<dbReference type="PANTHER" id="PTHR43520">
    <property type="entry name" value="ATP7, ISOFORM B"/>
    <property type="match status" value="1"/>
</dbReference>
<dbReference type="RefSeq" id="XP_029239447.1">
    <property type="nucleotide sequence ID" value="XM_029380653.1"/>
</dbReference>
<dbReference type="InterPro" id="IPR008250">
    <property type="entry name" value="ATPase_P-typ_transduc_dom_A_sf"/>
</dbReference>
<dbReference type="InterPro" id="IPR023214">
    <property type="entry name" value="HAD_sf"/>
</dbReference>
<evidence type="ECO:0000256" key="9">
    <source>
        <dbReference type="ARBA" id="ARBA00022989"/>
    </source>
</evidence>
<dbReference type="EMBL" id="MKGL01000101">
    <property type="protein sequence ID" value="RNF06779.1"/>
    <property type="molecule type" value="Genomic_DNA"/>
</dbReference>
<dbReference type="SUPFAM" id="SSF81665">
    <property type="entry name" value="Calcium ATPase, transmembrane domain M"/>
    <property type="match status" value="1"/>
</dbReference>
<dbReference type="InterPro" id="IPR018303">
    <property type="entry name" value="ATPase_P-typ_P_site"/>
</dbReference>
<dbReference type="SFLD" id="SFLDS00003">
    <property type="entry name" value="Haloacid_Dehalogenase"/>
    <property type="match status" value="1"/>
</dbReference>
<dbReference type="GO" id="GO:0043682">
    <property type="term" value="F:P-type divalent copper transporter activity"/>
    <property type="evidence" value="ECO:0007669"/>
    <property type="project" value="TreeGrafter"/>
</dbReference>
<dbReference type="SUPFAM" id="SSF56784">
    <property type="entry name" value="HAD-like"/>
    <property type="match status" value="1"/>
</dbReference>
<organism evidence="13 14">
    <name type="scientific">Trypanosoma rangeli</name>
    <dbReference type="NCBI Taxonomy" id="5698"/>
    <lineage>
        <taxon>Eukaryota</taxon>
        <taxon>Discoba</taxon>
        <taxon>Euglenozoa</taxon>
        <taxon>Kinetoplastea</taxon>
        <taxon>Metakinetoplastina</taxon>
        <taxon>Trypanosomatida</taxon>
        <taxon>Trypanosomatidae</taxon>
        <taxon>Trypanosoma</taxon>
        <taxon>Herpetosoma</taxon>
    </lineage>
</organism>
<dbReference type="SFLD" id="SFLDG00002">
    <property type="entry name" value="C1.7:_P-type_atpase_like"/>
    <property type="match status" value="1"/>
</dbReference>
<gene>
    <name evidence="13" type="ORF">TraAM80_03700</name>
</gene>
<accession>A0A422NN19</accession>
<dbReference type="NCBIfam" id="TIGR01494">
    <property type="entry name" value="ATPase_P-type"/>
    <property type="match status" value="1"/>
</dbReference>
<feature type="transmembrane region" description="Helical" evidence="11">
    <location>
        <begin position="564"/>
        <end position="584"/>
    </location>
</feature>
<comment type="subcellular location">
    <subcellularLocation>
        <location evidence="1">Cell membrane</location>
        <topology evidence="1">Multi-pass membrane protein</topology>
    </subcellularLocation>
    <subcellularLocation>
        <location evidence="11">Membrane</location>
    </subcellularLocation>
</comment>
<dbReference type="Gene3D" id="3.30.70.100">
    <property type="match status" value="2"/>
</dbReference>
<dbReference type="GO" id="GO:0005524">
    <property type="term" value="F:ATP binding"/>
    <property type="evidence" value="ECO:0007669"/>
    <property type="project" value="UniProtKB-UniRule"/>
</dbReference>
<dbReference type="Pfam" id="PF00122">
    <property type="entry name" value="E1-E2_ATPase"/>
    <property type="match status" value="1"/>
</dbReference>
<name>A0A422NN19_TRYRA</name>
<keyword evidence="5 11" id="KW-0479">Metal-binding</keyword>
<dbReference type="InterPro" id="IPR023299">
    <property type="entry name" value="ATPase_P-typ_cyto_dom_N"/>
</dbReference>
<evidence type="ECO:0000256" key="7">
    <source>
        <dbReference type="ARBA" id="ARBA00022840"/>
    </source>
</evidence>
<evidence type="ECO:0000313" key="13">
    <source>
        <dbReference type="EMBL" id="RNF06779.1"/>
    </source>
</evidence>
<keyword evidence="9 11" id="KW-1133">Transmembrane helix</keyword>
<dbReference type="OMA" id="DHMMESK"/>
<feature type="transmembrane region" description="Helical" evidence="11">
    <location>
        <begin position="310"/>
        <end position="329"/>
    </location>
</feature>
<dbReference type="PRINTS" id="PR00119">
    <property type="entry name" value="CATATPASE"/>
</dbReference>
<dbReference type="CDD" id="cd02094">
    <property type="entry name" value="P-type_ATPase_Cu-like"/>
    <property type="match status" value="1"/>
</dbReference>
<dbReference type="Pfam" id="PF00403">
    <property type="entry name" value="HMA"/>
    <property type="match status" value="1"/>
</dbReference>
<dbReference type="CDD" id="cd00371">
    <property type="entry name" value="HMA"/>
    <property type="match status" value="2"/>
</dbReference>
<dbReference type="Gene3D" id="3.40.50.1000">
    <property type="entry name" value="HAD superfamily/HAD-like"/>
    <property type="match status" value="1"/>
</dbReference>
<dbReference type="InterPro" id="IPR006121">
    <property type="entry name" value="HMA_dom"/>
</dbReference>
<dbReference type="AlphaFoldDB" id="A0A422NN19"/>
<dbReference type="PROSITE" id="PS00154">
    <property type="entry name" value="ATPASE_E1_E2"/>
    <property type="match status" value="1"/>
</dbReference>
<comment type="caution">
    <text evidence="13">The sequence shown here is derived from an EMBL/GenBank/DDBJ whole genome shotgun (WGS) entry which is preliminary data.</text>
</comment>
<feature type="transmembrane region" description="Helical" evidence="11">
    <location>
        <begin position="341"/>
        <end position="363"/>
    </location>
</feature>
<dbReference type="GO" id="GO:0016887">
    <property type="term" value="F:ATP hydrolysis activity"/>
    <property type="evidence" value="ECO:0007669"/>
    <property type="project" value="InterPro"/>
</dbReference>
<dbReference type="InterPro" id="IPR044492">
    <property type="entry name" value="P_typ_ATPase_HD_dom"/>
</dbReference>
<feature type="transmembrane region" description="Helical" evidence="11">
    <location>
        <begin position="887"/>
        <end position="909"/>
    </location>
</feature>
<dbReference type="SFLD" id="SFLDF00027">
    <property type="entry name" value="p-type_atpase"/>
    <property type="match status" value="1"/>
</dbReference>
<dbReference type="InterPro" id="IPR027256">
    <property type="entry name" value="P-typ_ATPase_IB"/>
</dbReference>
<keyword evidence="14" id="KW-1185">Reference proteome</keyword>
<keyword evidence="7 11" id="KW-0067">ATP-binding</keyword>
<feature type="domain" description="HMA" evidence="12">
    <location>
        <begin position="90"/>
        <end position="156"/>
    </location>
</feature>
<dbReference type="GO" id="GO:0005886">
    <property type="term" value="C:plasma membrane"/>
    <property type="evidence" value="ECO:0007669"/>
    <property type="project" value="UniProtKB-SubCell"/>
</dbReference>
<dbReference type="SUPFAM" id="SSF81653">
    <property type="entry name" value="Calcium ATPase, transduction domain A"/>
    <property type="match status" value="1"/>
</dbReference>
<evidence type="ECO:0000256" key="6">
    <source>
        <dbReference type="ARBA" id="ARBA00022741"/>
    </source>
</evidence>
<dbReference type="InterPro" id="IPR001757">
    <property type="entry name" value="P_typ_ATPase"/>
</dbReference>
<dbReference type="InterPro" id="IPR036412">
    <property type="entry name" value="HAD-like_sf"/>
</dbReference>
<dbReference type="Gene3D" id="2.70.150.10">
    <property type="entry name" value="Calcium-transporting ATPase, cytoplasmic transduction domain A"/>
    <property type="match status" value="1"/>
</dbReference>
<evidence type="ECO:0000259" key="12">
    <source>
        <dbReference type="PROSITE" id="PS50846"/>
    </source>
</evidence>
<dbReference type="PROSITE" id="PS01047">
    <property type="entry name" value="HMA_1"/>
    <property type="match status" value="1"/>
</dbReference>
<feature type="transmembrane region" description="Helical" evidence="11">
    <location>
        <begin position="915"/>
        <end position="936"/>
    </location>
</feature>
<feature type="transmembrane region" description="Helical" evidence="11">
    <location>
        <begin position="369"/>
        <end position="388"/>
    </location>
</feature>
<evidence type="ECO:0000256" key="8">
    <source>
        <dbReference type="ARBA" id="ARBA00022967"/>
    </source>
</evidence>
<dbReference type="OrthoDB" id="432719at2759"/>
<dbReference type="InterPro" id="IPR036163">
    <property type="entry name" value="HMA_dom_sf"/>
</dbReference>
<feature type="transmembrane region" description="Helical" evidence="11">
    <location>
        <begin position="271"/>
        <end position="290"/>
    </location>
</feature>
<proteinExistence type="inferred from homology"/>
<comment type="similarity">
    <text evidence="2 11">Belongs to the cation transport ATPase (P-type) (TC 3.A.3) family. Type IB subfamily.</text>
</comment>
<dbReference type="InterPro" id="IPR059000">
    <property type="entry name" value="ATPase_P-type_domA"/>
</dbReference>
<dbReference type="VEuPathDB" id="TriTrypDB:TRSC58_04402"/>
<dbReference type="GO" id="GO:0005507">
    <property type="term" value="F:copper ion binding"/>
    <property type="evidence" value="ECO:0007669"/>
    <property type="project" value="TreeGrafter"/>
</dbReference>
<dbReference type="PRINTS" id="PR00943">
    <property type="entry name" value="CUATPASE"/>
</dbReference>
<evidence type="ECO:0000313" key="14">
    <source>
        <dbReference type="Proteomes" id="UP000283634"/>
    </source>
</evidence>
<keyword evidence="13" id="KW-0378">Hydrolase</keyword>
<dbReference type="FunFam" id="2.70.150.10:FF:000020">
    <property type="entry name" value="Copper-exporting P-type ATPase A"/>
    <property type="match status" value="1"/>
</dbReference>
<reference evidence="13 14" key="1">
    <citation type="journal article" date="2018" name="BMC Genomics">
        <title>Genomic comparison of Trypanosoma conorhini and Trypanosoma rangeli to Trypanosoma cruzi strains of high and low virulence.</title>
        <authorList>
            <person name="Bradwell K.R."/>
            <person name="Koparde V.N."/>
            <person name="Matveyev A.V."/>
            <person name="Serrano M.G."/>
            <person name="Alves J.M."/>
            <person name="Parikh H."/>
            <person name="Huang B."/>
            <person name="Lee V."/>
            <person name="Espinosa-Alvarez O."/>
            <person name="Ortiz P.A."/>
            <person name="Costa-Martins A.G."/>
            <person name="Teixeira M.M."/>
            <person name="Buck G.A."/>
        </authorList>
    </citation>
    <scope>NUCLEOTIDE SEQUENCE [LARGE SCALE GENOMIC DNA]</scope>
    <source>
        <strain evidence="13 14">AM80</strain>
    </source>
</reference>
<dbReference type="NCBIfam" id="TIGR01525">
    <property type="entry name" value="ATPase-IB_hvy"/>
    <property type="match status" value="1"/>
</dbReference>
<dbReference type="FunFam" id="3.30.70.100:FF:000001">
    <property type="entry name" value="ATPase copper transporting beta"/>
    <property type="match status" value="1"/>
</dbReference>
<keyword evidence="8" id="KW-1278">Translocase</keyword>
<dbReference type="SUPFAM" id="SSF55008">
    <property type="entry name" value="HMA, heavy metal-associated domain"/>
    <property type="match status" value="2"/>
</dbReference>
<dbReference type="Proteomes" id="UP000283634">
    <property type="component" value="Unassembled WGS sequence"/>
</dbReference>
<keyword evidence="10 11" id="KW-0472">Membrane</keyword>
<dbReference type="PROSITE" id="PS01229">
    <property type="entry name" value="COF_2"/>
    <property type="match status" value="1"/>
</dbReference>
<dbReference type="Pfam" id="PF00702">
    <property type="entry name" value="Hydrolase"/>
    <property type="match status" value="1"/>
</dbReference>
<evidence type="ECO:0000256" key="5">
    <source>
        <dbReference type="ARBA" id="ARBA00022723"/>
    </source>
</evidence>
<keyword evidence="4 11" id="KW-0812">Transmembrane</keyword>
<dbReference type="InterPro" id="IPR023298">
    <property type="entry name" value="ATPase_P-typ_TM_dom_sf"/>
</dbReference>
<dbReference type="Gene3D" id="3.40.1110.10">
    <property type="entry name" value="Calcium-transporting ATPase, cytoplasmic domain N"/>
    <property type="match status" value="1"/>
</dbReference>
<evidence type="ECO:0000256" key="1">
    <source>
        <dbReference type="ARBA" id="ARBA00004651"/>
    </source>
</evidence>
<evidence type="ECO:0000256" key="4">
    <source>
        <dbReference type="ARBA" id="ARBA00022692"/>
    </source>
</evidence>
<dbReference type="SUPFAM" id="SSF81660">
    <property type="entry name" value="Metal cation-transporting ATPase, ATP-binding domain N"/>
    <property type="match status" value="1"/>
</dbReference>
<evidence type="ECO:0000256" key="3">
    <source>
        <dbReference type="ARBA" id="ARBA00022475"/>
    </source>
</evidence>
<sequence>MTGASHEAGGDGRDVQSYEFRIAATSPRPSQSVVELALSSLPGVSVLDVTVREEDATIVVKTPWTRETLGRKFYDAITALGYVIAVDAPVESQFLIEGMSCVSCAARIESHVRSLHGVEKVTVNFATMTALILHHSQLLTTRDLMNEIGGMGYRVRLRWLRGNKNKSRRSSSGFIEQKLIIGGLSSAESAAWVQMYIQRLSGVKDCTVNFLTGECVVTLDRKDVLLCVGEAIASMGYTVAVSELDCASDGVFVDDMREALERTREIAEHKARFVGAAVLSTPLALVMFLMATTNVMNNTGKMFLLDLVQLSLTTLIVFHYGSVFFYNAWRSLRHGESTMDTLVVIGSGCSYVYSLGACVMMLLTERHLVTYFDAAGMLITFMLLGRFLEAQAKRSTSDALIELMNLAPPVSIVVTAQGDITIPSSMVEKGMRLRVLAGDRMPVDGTVVEGISDVDEQMVTGEVVPKTVGPGSTVIGGTTNMTAMLVVEANKIGDETMLSQILRCVQEAQNTKPEIQRIADRIAAYFVPFVIGFAVTVLFIWLFLGAFNMYPPMWRREKETIVMFAFEFFIASVVAACPCALGLATPTAIMVGTGVGAKTGILVKSGKTLEAVHRSRCIVFDKTGTITNGRLEVVFRMCWGDNVDEVIKMVGFVERLSSHPVAKALVKGISEVGPEVVYDVVSSKTHSGLGVEAVIRRGPAGAEVRVHVGNFAMMRRAKVEVPLEVEQAMRQQNSQGRTIVIGAVDGVARLVVALADQPKEEASRIVNVLYQQGIHVLLVTGDNKNVAVRVANTVGIPPENVYAETLPPTKASIVRQLQSEGHCVIFVGDGINDSPALAQADVGIALGAGTQIAIEAADAVLVSNSLVDILNLQALSVATVRRVYGNFVWAFGYNLCILPFASGMLYPFLHVRLPPILASAAMVLSSITVLLSSLSIKCFRPYRPEQFVPPSQQ</sequence>
<dbReference type="PANTHER" id="PTHR43520:SF8">
    <property type="entry name" value="P-TYPE CU(+) TRANSPORTER"/>
    <property type="match status" value="1"/>
</dbReference>
<evidence type="ECO:0000256" key="10">
    <source>
        <dbReference type="ARBA" id="ARBA00023136"/>
    </source>
</evidence>
<protein>
    <submittedName>
        <fullName evidence="13">Putative copper-transporting ATPase-like protein</fullName>
        <ecNumber evidence="13">3.6.3.4</ecNumber>
    </submittedName>
</protein>
<evidence type="ECO:0000256" key="11">
    <source>
        <dbReference type="RuleBase" id="RU362081"/>
    </source>
</evidence>
<evidence type="ECO:0000256" key="2">
    <source>
        <dbReference type="ARBA" id="ARBA00006024"/>
    </source>
</evidence>